<evidence type="ECO:0000256" key="8">
    <source>
        <dbReference type="ARBA" id="ARBA00023014"/>
    </source>
</evidence>
<comment type="pathway">
    <text evidence="12 15">Amino-acid biosynthesis; L-valine biosynthesis; L-valine from pyruvate: step 3/4.</text>
</comment>
<dbReference type="PROSITE" id="PS00887">
    <property type="entry name" value="ILVD_EDD_2"/>
    <property type="match status" value="1"/>
</dbReference>
<evidence type="ECO:0000256" key="12">
    <source>
        <dbReference type="ARBA" id="ARBA00029436"/>
    </source>
</evidence>
<evidence type="ECO:0000256" key="10">
    <source>
        <dbReference type="ARBA" id="ARBA00023304"/>
    </source>
</evidence>
<dbReference type="EMBL" id="BJXN01000006">
    <property type="protein sequence ID" value="GEM89600.1"/>
    <property type="molecule type" value="Genomic_DNA"/>
</dbReference>
<evidence type="ECO:0000256" key="9">
    <source>
        <dbReference type="ARBA" id="ARBA00023239"/>
    </source>
</evidence>
<dbReference type="AlphaFoldDB" id="A0A511RIY0"/>
<dbReference type="UniPathway" id="UPA00047">
    <property type="reaction ID" value="UER00057"/>
</dbReference>
<feature type="binding site" description="via carbamate group" evidence="15">
    <location>
        <position position="131"/>
    </location>
    <ligand>
        <name>Mg(2+)</name>
        <dbReference type="ChEBI" id="CHEBI:18420"/>
    </ligand>
</feature>
<comment type="caution">
    <text evidence="15">Lacks conserved residue(s) required for the propagation of feature annotation.</text>
</comment>
<evidence type="ECO:0000256" key="2">
    <source>
        <dbReference type="ARBA" id="ARBA00006486"/>
    </source>
</evidence>
<dbReference type="SUPFAM" id="SSF52016">
    <property type="entry name" value="LeuD/IlvD-like"/>
    <property type="match status" value="1"/>
</dbReference>
<feature type="modified residue" description="N6-carboxylysine" evidence="15">
    <location>
        <position position="131"/>
    </location>
</feature>
<feature type="binding site" evidence="15">
    <location>
        <position position="88"/>
    </location>
    <ligand>
        <name>Mg(2+)</name>
        <dbReference type="ChEBI" id="CHEBI:18420"/>
    </ligand>
</feature>
<dbReference type="InterPro" id="IPR020558">
    <property type="entry name" value="DiOHA_6PGluconate_deHydtase_CS"/>
</dbReference>
<comment type="cofactor">
    <cofactor evidence="15">
        <name>[2Fe-2S] cluster</name>
        <dbReference type="ChEBI" id="CHEBI:190135"/>
    </cofactor>
    <text evidence="15">Binds 1 [2Fe-2S] cluster per subunit. This cluster acts as a Lewis acid cofactor.</text>
</comment>
<comment type="cofactor">
    <cofactor evidence="1 15">
        <name>Mg(2+)</name>
        <dbReference type="ChEBI" id="CHEBI:18420"/>
    </cofactor>
</comment>
<dbReference type="Pfam" id="PF00920">
    <property type="entry name" value="ILVD_EDD_N"/>
    <property type="match status" value="1"/>
</dbReference>
<comment type="function">
    <text evidence="15">Functions in the biosynthesis of branched-chain amino acids. Catalyzes the dehydration of (2R,3R)-2,3-dihydroxy-3-methylpentanoate (2,3-dihydroxy-3-methylvalerate) into 2-oxo-3-methylpentanoate (2-oxo-3-methylvalerate) and of (2R)-2,3-dihydroxy-3-methylbutanoate (2,3-dihydroxyisovalerate) into 2-oxo-3-methylbutanoate (2-oxoisovalerate), the penultimate precursor to L-isoleucine and L-valine, respectively.</text>
</comment>
<dbReference type="NCBIfam" id="NF002068">
    <property type="entry name" value="PRK00911.1"/>
    <property type="match status" value="1"/>
</dbReference>
<dbReference type="Pfam" id="PF24877">
    <property type="entry name" value="ILV_EDD_C"/>
    <property type="match status" value="1"/>
</dbReference>
<dbReference type="RefSeq" id="WP_147146570.1">
    <property type="nucleotide sequence ID" value="NZ_BJXN01000006.1"/>
</dbReference>
<organism evidence="18 19">
    <name type="scientific">Oceanithermus desulfurans NBRC 100063</name>
    <dbReference type="NCBI Taxonomy" id="1227550"/>
    <lineage>
        <taxon>Bacteria</taxon>
        <taxon>Thermotogati</taxon>
        <taxon>Deinococcota</taxon>
        <taxon>Deinococci</taxon>
        <taxon>Thermales</taxon>
        <taxon>Thermaceae</taxon>
        <taxon>Oceanithermus</taxon>
    </lineage>
</organism>
<evidence type="ECO:0000259" key="16">
    <source>
        <dbReference type="Pfam" id="PF00920"/>
    </source>
</evidence>
<evidence type="ECO:0000256" key="14">
    <source>
        <dbReference type="ARBA" id="ARBA00029490"/>
    </source>
</evidence>
<dbReference type="GO" id="GO:0005829">
    <property type="term" value="C:cytosol"/>
    <property type="evidence" value="ECO:0007669"/>
    <property type="project" value="TreeGrafter"/>
</dbReference>
<feature type="domain" description="Dihydroxy-acid/6-phosphogluconate dehydratase N-terminal" evidence="16">
    <location>
        <begin position="41"/>
        <end position="357"/>
    </location>
</feature>
<comment type="subunit">
    <text evidence="15">Homodimer.</text>
</comment>
<keyword evidence="6 15" id="KW-0460">Magnesium</keyword>
<dbReference type="Proteomes" id="UP000321827">
    <property type="component" value="Unassembled WGS sequence"/>
</dbReference>
<dbReference type="Gene3D" id="3.50.30.80">
    <property type="entry name" value="IlvD/EDD C-terminal domain-like"/>
    <property type="match status" value="1"/>
</dbReference>
<feature type="binding site" evidence="15">
    <location>
        <position position="130"/>
    </location>
    <ligand>
        <name>Mg(2+)</name>
        <dbReference type="ChEBI" id="CHEBI:18420"/>
    </ligand>
</feature>
<dbReference type="GO" id="GO:0051537">
    <property type="term" value="F:2 iron, 2 sulfur cluster binding"/>
    <property type="evidence" value="ECO:0007669"/>
    <property type="project" value="UniProtKB-UniRule"/>
</dbReference>
<dbReference type="PROSITE" id="PS00886">
    <property type="entry name" value="ILVD_EDD_1"/>
    <property type="match status" value="1"/>
</dbReference>
<accession>A0A511RIY0</accession>
<evidence type="ECO:0000313" key="19">
    <source>
        <dbReference type="Proteomes" id="UP000321827"/>
    </source>
</evidence>
<evidence type="ECO:0000256" key="4">
    <source>
        <dbReference type="ARBA" id="ARBA00022714"/>
    </source>
</evidence>
<dbReference type="InterPro" id="IPR056740">
    <property type="entry name" value="ILV_EDD_C"/>
</dbReference>
<evidence type="ECO:0000256" key="5">
    <source>
        <dbReference type="ARBA" id="ARBA00022723"/>
    </source>
</evidence>
<feature type="binding site" evidence="15">
    <location>
        <position position="453"/>
    </location>
    <ligand>
        <name>Mg(2+)</name>
        <dbReference type="ChEBI" id="CHEBI:18420"/>
    </ligand>
</feature>
<dbReference type="GO" id="GO:0009099">
    <property type="term" value="P:L-valine biosynthetic process"/>
    <property type="evidence" value="ECO:0007669"/>
    <property type="project" value="UniProtKB-UniRule"/>
</dbReference>
<dbReference type="GO" id="GO:0000287">
    <property type="term" value="F:magnesium ion binding"/>
    <property type="evidence" value="ECO:0007669"/>
    <property type="project" value="UniProtKB-UniRule"/>
</dbReference>
<evidence type="ECO:0000259" key="17">
    <source>
        <dbReference type="Pfam" id="PF24877"/>
    </source>
</evidence>
<keyword evidence="7 15" id="KW-0408">Iron</keyword>
<comment type="caution">
    <text evidence="18">The sequence shown here is derived from an EMBL/GenBank/DDBJ whole genome shotgun (WGS) entry which is preliminary data.</text>
</comment>
<evidence type="ECO:0000256" key="13">
    <source>
        <dbReference type="ARBA" id="ARBA00029437"/>
    </source>
</evidence>
<comment type="similarity">
    <text evidence="2 15">Belongs to the IlvD/Edd family.</text>
</comment>
<dbReference type="UniPathway" id="UPA00049">
    <property type="reaction ID" value="UER00061"/>
</dbReference>
<reference evidence="18 19" key="1">
    <citation type="submission" date="2019-07" db="EMBL/GenBank/DDBJ databases">
        <title>Whole genome shotgun sequence of Oceanithermus desulfurans NBRC 100063.</title>
        <authorList>
            <person name="Hosoyama A."/>
            <person name="Uohara A."/>
            <person name="Ohji S."/>
            <person name="Ichikawa N."/>
        </authorList>
    </citation>
    <scope>NUCLEOTIDE SEQUENCE [LARGE SCALE GENOMIC DNA]</scope>
    <source>
        <strain evidence="18 19">NBRC 100063</strain>
    </source>
</reference>
<comment type="pathway">
    <text evidence="13 15">Amino-acid biosynthesis; L-isoleucine biosynthesis; L-isoleucine from 2-oxobutanoate: step 3/4.</text>
</comment>
<dbReference type="SUPFAM" id="SSF143975">
    <property type="entry name" value="IlvD/EDD N-terminal domain-like"/>
    <property type="match status" value="1"/>
</dbReference>
<dbReference type="PANTHER" id="PTHR43661:SF3">
    <property type="entry name" value="D-XYLONATE DEHYDRATASE YAGF-RELATED"/>
    <property type="match status" value="1"/>
</dbReference>
<feature type="active site" description="Proton acceptor" evidence="15">
    <location>
        <position position="479"/>
    </location>
</feature>
<dbReference type="InterPro" id="IPR004404">
    <property type="entry name" value="DihydroxyA_deHydtase"/>
</dbReference>
<keyword evidence="8 15" id="KW-0411">Iron-sulfur</keyword>
<dbReference type="InterPro" id="IPR042096">
    <property type="entry name" value="Dihydro-acid_dehy_C"/>
</dbReference>
<comment type="catalytic activity">
    <reaction evidence="15">
        <text>(2R,3R)-2,3-dihydroxy-3-methylpentanoate = (S)-3-methyl-2-oxopentanoate + H2O</text>
        <dbReference type="Rhea" id="RHEA:27694"/>
        <dbReference type="ChEBI" id="CHEBI:15377"/>
        <dbReference type="ChEBI" id="CHEBI:35146"/>
        <dbReference type="ChEBI" id="CHEBI:49258"/>
        <dbReference type="EC" id="4.2.1.9"/>
    </reaction>
</comment>
<dbReference type="InterPro" id="IPR000581">
    <property type="entry name" value="ILV_EDD_N"/>
</dbReference>
<evidence type="ECO:0000256" key="15">
    <source>
        <dbReference type="HAMAP-Rule" id="MF_00012"/>
    </source>
</evidence>
<keyword evidence="9 15" id="KW-0456">Lyase</keyword>
<dbReference type="NCBIfam" id="TIGR00110">
    <property type="entry name" value="ilvD"/>
    <property type="match status" value="1"/>
</dbReference>
<feature type="domain" description="Dihydroxy-acid/6-phosphogluconate dehydratase C-terminal" evidence="17">
    <location>
        <begin position="370"/>
        <end position="560"/>
    </location>
</feature>
<proteinExistence type="inferred from homology"/>
<evidence type="ECO:0000256" key="7">
    <source>
        <dbReference type="ARBA" id="ARBA00023004"/>
    </source>
</evidence>
<sequence length="566" mass="60735">MTGEKNKRLRSDVIKKGLERAPHRSLLRATGVIERESDFDKPFIAVVNSYVDIVPGHAHLQEFARSIKQYIREAGGVPFEFNTIGVDDGIAMGHEGMKWSLPSRELIADSVETMLRAHAFDGAIFIPNCDKIVPGMLMAAVRVNLPSVFVSGGPMKAGYLDGEALDLISVFEGVGAVKEGAMSPERLEQIEQLACPSCGSCSGMFTANSMNCLLEALGLAVPGNGSILATDPRREELKKTAVSWLMRMVEENVKPLDFVSEESFENAFRLDVAMGGSTNTVLHTLAVAEEAGIPFALEKLDAIGRSTPTLCKIAPSSAYHMEDLDRAGGVFAILGELARGGYLNLQARTASGRTLGEQLAEGHAIRDERVIRRLENPYDAQGGLRVLFGSLAPEGAVVKTAGVVPEMMRHEGPARVFDSEEEAQAAIDAGRIRPGDVVVVRYEGPKGGPGMREMLAPTSAIVGRGLGESVALVTDGRFSGGTRGAAVGHVSPEAAEGGPIGLVQEGDVIALDLVEGRIELRVDEAELERRRARFRPKVKPVNGSWLKRYRALVTNAAHGAVLREPE</sequence>
<evidence type="ECO:0000256" key="11">
    <source>
        <dbReference type="ARBA" id="ARBA00029304"/>
    </source>
</evidence>
<protein>
    <recommendedName>
        <fullName evidence="14 15">Dihydroxy-acid dehydratase</fullName>
        <shortName evidence="15">DAD</shortName>
        <ecNumber evidence="14 15">4.2.1.9</ecNumber>
    </recommendedName>
</protein>
<evidence type="ECO:0000256" key="3">
    <source>
        <dbReference type="ARBA" id="ARBA00022605"/>
    </source>
</evidence>
<dbReference type="GO" id="GO:0009097">
    <property type="term" value="P:isoleucine biosynthetic process"/>
    <property type="evidence" value="ECO:0007669"/>
    <property type="project" value="UniProtKB-UniRule"/>
</dbReference>
<dbReference type="HAMAP" id="MF_00012">
    <property type="entry name" value="IlvD"/>
    <property type="match status" value="1"/>
</dbReference>
<evidence type="ECO:0000256" key="1">
    <source>
        <dbReference type="ARBA" id="ARBA00001946"/>
    </source>
</evidence>
<dbReference type="FunFam" id="3.50.30.80:FF:000001">
    <property type="entry name" value="Dihydroxy-acid dehydratase"/>
    <property type="match status" value="1"/>
</dbReference>
<name>A0A511RIY0_9DEIN</name>
<dbReference type="PANTHER" id="PTHR43661">
    <property type="entry name" value="D-XYLONATE DEHYDRATASE"/>
    <property type="match status" value="1"/>
</dbReference>
<gene>
    <name evidence="15 18" type="primary">ilvD</name>
    <name evidence="18" type="ORF">ODE01S_10340</name>
</gene>
<keyword evidence="5 15" id="KW-0479">Metal-binding</keyword>
<keyword evidence="10 15" id="KW-0100">Branched-chain amino acid biosynthesis</keyword>
<dbReference type="InterPro" id="IPR037237">
    <property type="entry name" value="IlvD/EDD_N"/>
</dbReference>
<comment type="catalytic activity">
    <reaction evidence="11">
        <text>(2R)-2,3-dihydroxy-3-methylbutanoate = 3-methyl-2-oxobutanoate + H2O</text>
        <dbReference type="Rhea" id="RHEA:24809"/>
        <dbReference type="ChEBI" id="CHEBI:11851"/>
        <dbReference type="ChEBI" id="CHEBI:15377"/>
        <dbReference type="ChEBI" id="CHEBI:49072"/>
        <dbReference type="EC" id="4.2.1.9"/>
    </reaction>
    <physiologicalReaction direction="left-to-right" evidence="11">
        <dbReference type="Rhea" id="RHEA:24810"/>
    </physiologicalReaction>
</comment>
<keyword evidence="4 15" id="KW-0001">2Fe-2S</keyword>
<keyword evidence="3 15" id="KW-0028">Amino-acid biosynthesis</keyword>
<dbReference type="EC" id="4.2.1.9" evidence="14 15"/>
<evidence type="ECO:0000256" key="6">
    <source>
        <dbReference type="ARBA" id="ARBA00022842"/>
    </source>
</evidence>
<dbReference type="GO" id="GO:0004160">
    <property type="term" value="F:dihydroxy-acid dehydratase activity"/>
    <property type="evidence" value="ECO:0007669"/>
    <property type="project" value="UniProtKB-UniRule"/>
</dbReference>
<evidence type="ECO:0000313" key="18">
    <source>
        <dbReference type="EMBL" id="GEM89600.1"/>
    </source>
</evidence>
<dbReference type="OrthoDB" id="9807077at2"/>